<dbReference type="PANTHER" id="PTHR41677:SF1">
    <property type="entry name" value="FE2OG DIOXYGENASE DOMAIN-CONTAINING PROTEIN"/>
    <property type="match status" value="1"/>
</dbReference>
<evidence type="ECO:0000313" key="2">
    <source>
        <dbReference type="Proteomes" id="UP000443090"/>
    </source>
</evidence>
<proteinExistence type="predicted"/>
<sequence>MPSIIQEIPSQGLIPEDLKNIQPFSKPLFNPVTHLAYQRPEKVVLLKDIHLPDSQISPVASSVPFPLLSSEAIKQHRKELLSKDVLENCLYATRPGSVQLRGMAPRYAPFIHAFWTSPQVLDIVSSIAGVDLVPVMNYEICHTNVQLGPGGIRALKDTPVWPAEES</sequence>
<name>A0A8H8RXP6_9HELO</name>
<dbReference type="PANTHER" id="PTHR41677">
    <property type="entry name" value="YALI0B19030P"/>
    <property type="match status" value="1"/>
</dbReference>
<dbReference type="AlphaFoldDB" id="A0A8H8RXP6"/>
<protein>
    <submittedName>
        <fullName evidence="1">Uncharacterized protein</fullName>
    </submittedName>
</protein>
<dbReference type="OrthoDB" id="3482077at2759"/>
<gene>
    <name evidence="1" type="ORF">LOCC1_G004902</name>
</gene>
<organism evidence="1 2">
    <name type="scientific">Lachnellula occidentalis</name>
    <dbReference type="NCBI Taxonomy" id="215460"/>
    <lineage>
        <taxon>Eukaryota</taxon>
        <taxon>Fungi</taxon>
        <taxon>Dikarya</taxon>
        <taxon>Ascomycota</taxon>
        <taxon>Pezizomycotina</taxon>
        <taxon>Leotiomycetes</taxon>
        <taxon>Helotiales</taxon>
        <taxon>Lachnaceae</taxon>
        <taxon>Lachnellula</taxon>
    </lineage>
</organism>
<reference evidence="1 2" key="1">
    <citation type="submission" date="2018-05" db="EMBL/GenBank/DDBJ databases">
        <title>Genome sequencing and assembly of the regulated plant pathogen Lachnellula willkommii and related sister species for the development of diagnostic species identification markers.</title>
        <authorList>
            <person name="Giroux E."/>
            <person name="Bilodeau G."/>
        </authorList>
    </citation>
    <scope>NUCLEOTIDE SEQUENCE [LARGE SCALE GENOMIC DNA]</scope>
    <source>
        <strain evidence="1 2">CBS 160.35</strain>
    </source>
</reference>
<keyword evidence="2" id="KW-1185">Reference proteome</keyword>
<accession>A0A8H8RXP6</accession>
<comment type="caution">
    <text evidence="1">The sequence shown here is derived from an EMBL/GenBank/DDBJ whole genome shotgun (WGS) entry which is preliminary data.</text>
</comment>
<dbReference type="EMBL" id="QGMI01000310">
    <property type="protein sequence ID" value="TVY42797.1"/>
    <property type="molecule type" value="Genomic_DNA"/>
</dbReference>
<dbReference type="Proteomes" id="UP000443090">
    <property type="component" value="Unassembled WGS sequence"/>
</dbReference>
<evidence type="ECO:0000313" key="1">
    <source>
        <dbReference type="EMBL" id="TVY42797.1"/>
    </source>
</evidence>